<dbReference type="GO" id="GO:0016829">
    <property type="term" value="F:lyase activity"/>
    <property type="evidence" value="ECO:0007669"/>
    <property type="project" value="UniProtKB-KW"/>
</dbReference>
<evidence type="ECO:0000256" key="1">
    <source>
        <dbReference type="ARBA" id="ARBA00022729"/>
    </source>
</evidence>
<dbReference type="SUPFAM" id="SSF48230">
    <property type="entry name" value="Chondroitin AC/alginate lyase"/>
    <property type="match status" value="1"/>
</dbReference>
<dbReference type="Gene3D" id="1.50.10.100">
    <property type="entry name" value="Chondroitin AC/alginate lyase"/>
    <property type="match status" value="1"/>
</dbReference>
<dbReference type="InterPro" id="IPR008929">
    <property type="entry name" value="Chondroitin_lyas"/>
</dbReference>
<feature type="region of interest" description="Disordered" evidence="3">
    <location>
        <begin position="395"/>
        <end position="417"/>
    </location>
</feature>
<evidence type="ECO:0000256" key="2">
    <source>
        <dbReference type="ARBA" id="ARBA00023239"/>
    </source>
</evidence>
<evidence type="ECO:0000313" key="6">
    <source>
        <dbReference type="EMBL" id="OJT05906.1"/>
    </source>
</evidence>
<evidence type="ECO:0000256" key="4">
    <source>
        <dbReference type="SAM" id="SignalP"/>
    </source>
</evidence>
<comment type="caution">
    <text evidence="6">The sequence shown here is derived from an EMBL/GenBank/DDBJ whole genome shotgun (WGS) entry which is preliminary data.</text>
</comment>
<accession>A0A1M2VED1</accession>
<keyword evidence="2" id="KW-0456">Lyase</keyword>
<organism evidence="6 7">
    <name type="scientific">Trametes pubescens</name>
    <name type="common">White-rot fungus</name>
    <dbReference type="NCBI Taxonomy" id="154538"/>
    <lineage>
        <taxon>Eukaryota</taxon>
        <taxon>Fungi</taxon>
        <taxon>Dikarya</taxon>
        <taxon>Basidiomycota</taxon>
        <taxon>Agaricomycotina</taxon>
        <taxon>Agaricomycetes</taxon>
        <taxon>Polyporales</taxon>
        <taxon>Polyporaceae</taxon>
        <taxon>Trametes</taxon>
    </lineage>
</organism>
<evidence type="ECO:0000313" key="7">
    <source>
        <dbReference type="Proteomes" id="UP000184267"/>
    </source>
</evidence>
<feature type="domain" description="Alginate lyase" evidence="5">
    <location>
        <begin position="90"/>
        <end position="341"/>
    </location>
</feature>
<evidence type="ECO:0000259" key="5">
    <source>
        <dbReference type="Pfam" id="PF05426"/>
    </source>
</evidence>
<sequence>MRSCASAVLSAAFSLSLGVLLVQPLPVRAVTSYANDFVDPTYVLAKDFSNVTAEAQATIVSWAQSLAREGPWSDSWPNCSSVGNTTALTDEEVWTTCPYETRDGQFNPDGRLVNDVGAFSDLADAVLYNALAWAIKGSGTYSGNVATFVKAWFLDADTAMNPNLAYAQMARGPDGQVGQHTGVLDLKCMAKLVSGVLILREGQAAEWTSDIDTQFSAWAANYTTWLTTASIALEEEAAENNHGTFYYNQLAALQVLVGDTAGAKATLEKYFTTQYMWQIDASGDQESLHKSQQAQTNPRPPTQTNAKIGAYIGYDAWNLTTSNGTTIKSALDYALTQGAGTETASELYPDVVAVGAAYGDAGGKYAAWMLANAKKAYPEDAQFFWNQPFSDSGLVKTGGSSSTGSSGSGNSVSGGADASSDNGAARGAWSAVAAMGAAVLVAAVL</sequence>
<reference evidence="6 7" key="1">
    <citation type="submission" date="2016-10" db="EMBL/GenBank/DDBJ databases">
        <title>Genome sequence of the basidiomycete white-rot fungus Trametes pubescens.</title>
        <authorList>
            <person name="Makela M.R."/>
            <person name="Granchi Z."/>
            <person name="Peng M."/>
            <person name="De Vries R.P."/>
            <person name="Grigoriev I."/>
            <person name="Riley R."/>
            <person name="Hilden K."/>
        </authorList>
    </citation>
    <scope>NUCLEOTIDE SEQUENCE [LARGE SCALE GENOMIC DNA]</scope>
    <source>
        <strain evidence="6 7">FBCC735</strain>
    </source>
</reference>
<dbReference type="Proteomes" id="UP000184267">
    <property type="component" value="Unassembled WGS sequence"/>
</dbReference>
<name>A0A1M2VED1_TRAPU</name>
<protein>
    <recommendedName>
        <fullName evidence="5">Alginate lyase domain-containing protein</fullName>
    </recommendedName>
</protein>
<dbReference type="STRING" id="154538.A0A1M2VED1"/>
<feature type="chain" id="PRO_5013358750" description="Alginate lyase domain-containing protein" evidence="4">
    <location>
        <begin position="30"/>
        <end position="445"/>
    </location>
</feature>
<dbReference type="OrthoDB" id="63533at2759"/>
<dbReference type="GO" id="GO:0042597">
    <property type="term" value="C:periplasmic space"/>
    <property type="evidence" value="ECO:0007669"/>
    <property type="project" value="InterPro"/>
</dbReference>
<feature type="signal peptide" evidence="4">
    <location>
        <begin position="1"/>
        <end position="29"/>
    </location>
</feature>
<proteinExistence type="predicted"/>
<evidence type="ECO:0000256" key="3">
    <source>
        <dbReference type="SAM" id="MobiDB-lite"/>
    </source>
</evidence>
<dbReference type="InterPro" id="IPR008397">
    <property type="entry name" value="Alginate_lyase_dom"/>
</dbReference>
<dbReference type="OMA" id="EQIWTTC"/>
<dbReference type="Pfam" id="PF05426">
    <property type="entry name" value="Alginate_lyase"/>
    <property type="match status" value="1"/>
</dbReference>
<keyword evidence="1 4" id="KW-0732">Signal</keyword>
<gene>
    <name evidence="6" type="ORF">TRAPUB_3256</name>
</gene>
<keyword evidence="7" id="KW-1185">Reference proteome</keyword>
<dbReference type="AlphaFoldDB" id="A0A1M2VED1"/>
<dbReference type="EMBL" id="MNAD01001366">
    <property type="protein sequence ID" value="OJT05906.1"/>
    <property type="molecule type" value="Genomic_DNA"/>
</dbReference>